<comment type="caution">
    <text evidence="1">The sequence shown here is derived from an EMBL/GenBank/DDBJ whole genome shotgun (WGS) entry which is preliminary data.</text>
</comment>
<name>A0A8J4WZE4_CLAMG</name>
<dbReference type="Proteomes" id="UP000727407">
    <property type="component" value="Unassembled WGS sequence"/>
</dbReference>
<gene>
    <name evidence="1" type="ORF">DAT39_011309</name>
</gene>
<feature type="non-terminal residue" evidence="1">
    <location>
        <position position="1"/>
    </location>
</feature>
<dbReference type="AlphaFoldDB" id="A0A8J4WZE4"/>
<protein>
    <submittedName>
        <fullName evidence="1">Uncharacterized protein</fullName>
    </submittedName>
</protein>
<organism evidence="1 2">
    <name type="scientific">Clarias magur</name>
    <name type="common">Asian catfish</name>
    <name type="synonym">Macropteronotus magur</name>
    <dbReference type="NCBI Taxonomy" id="1594786"/>
    <lineage>
        <taxon>Eukaryota</taxon>
        <taxon>Metazoa</taxon>
        <taxon>Chordata</taxon>
        <taxon>Craniata</taxon>
        <taxon>Vertebrata</taxon>
        <taxon>Euteleostomi</taxon>
        <taxon>Actinopterygii</taxon>
        <taxon>Neopterygii</taxon>
        <taxon>Teleostei</taxon>
        <taxon>Ostariophysi</taxon>
        <taxon>Siluriformes</taxon>
        <taxon>Clariidae</taxon>
        <taxon>Clarias</taxon>
    </lineage>
</organism>
<evidence type="ECO:0000313" key="2">
    <source>
        <dbReference type="Proteomes" id="UP000727407"/>
    </source>
</evidence>
<evidence type="ECO:0000313" key="1">
    <source>
        <dbReference type="EMBL" id="KAF5898979.1"/>
    </source>
</evidence>
<reference evidence="1" key="1">
    <citation type="submission" date="2020-07" db="EMBL/GenBank/DDBJ databases">
        <title>Clarias magur genome sequencing, assembly and annotation.</title>
        <authorList>
            <person name="Kushwaha B."/>
            <person name="Kumar R."/>
            <person name="Das P."/>
            <person name="Joshi C.G."/>
            <person name="Kumar D."/>
            <person name="Nagpure N.S."/>
            <person name="Pandey M."/>
            <person name="Agarwal S."/>
            <person name="Srivastava S."/>
            <person name="Singh M."/>
            <person name="Sahoo L."/>
            <person name="Jayasankar P."/>
            <person name="Meher P.K."/>
            <person name="Koringa P.G."/>
            <person name="Iquebal M.A."/>
            <person name="Das S.P."/>
            <person name="Bit A."/>
            <person name="Patnaik S."/>
            <person name="Patel N."/>
            <person name="Shah T.M."/>
            <person name="Hinsu A."/>
            <person name="Jena J.K."/>
        </authorList>
    </citation>
    <scope>NUCLEOTIDE SEQUENCE</scope>
    <source>
        <strain evidence="1">CIFAMagur01</strain>
        <tissue evidence="1">Testis</tissue>
    </source>
</reference>
<accession>A0A8J4WZE4</accession>
<feature type="non-terminal residue" evidence="1">
    <location>
        <position position="53"/>
    </location>
</feature>
<proteinExistence type="predicted"/>
<dbReference type="EMBL" id="QNUK01000183">
    <property type="protein sequence ID" value="KAF5898979.1"/>
    <property type="molecule type" value="Genomic_DNA"/>
</dbReference>
<sequence>IKAQRRTLPDFPPKTVLSGQLCVSLAISVSVRDFYTFVHRVSRNNSEQSLTDM</sequence>
<keyword evidence="2" id="KW-1185">Reference proteome</keyword>